<dbReference type="GO" id="GO:0005758">
    <property type="term" value="C:mitochondrial intermembrane space"/>
    <property type="evidence" value="ECO:0007669"/>
    <property type="project" value="TreeGrafter"/>
</dbReference>
<evidence type="ECO:0000256" key="7">
    <source>
        <dbReference type="SAM" id="MobiDB-lite"/>
    </source>
</evidence>
<dbReference type="AlphaFoldDB" id="A0A8J4PSW1"/>
<comment type="subunit">
    <text evidence="6">Interacts with the iron-sulfur protein subunit within the SDH catalytic dimer.</text>
</comment>
<evidence type="ECO:0000313" key="9">
    <source>
        <dbReference type="Proteomes" id="UP000695562"/>
    </source>
</evidence>
<dbReference type="InterPro" id="IPR008381">
    <property type="entry name" value="SDHAF3/Sdh7"/>
</dbReference>
<keyword evidence="5 6" id="KW-0143">Chaperone</keyword>
<dbReference type="EMBL" id="AJWJ01000243">
    <property type="protein sequence ID" value="KAF2072862.1"/>
    <property type="molecule type" value="Genomic_DNA"/>
</dbReference>
<dbReference type="GO" id="GO:0034553">
    <property type="term" value="P:mitochondrial respiratory chain complex II assembly"/>
    <property type="evidence" value="ECO:0007669"/>
    <property type="project" value="UniProtKB-UniRule"/>
</dbReference>
<dbReference type="PANTHER" id="PTHR13137:SF6">
    <property type="entry name" value="SUCCINATE DEHYDROGENASE ASSEMBLY FACTOR 3, MITOCHONDRIAL"/>
    <property type="match status" value="1"/>
</dbReference>
<keyword evidence="4 6" id="KW-0496">Mitochondrion</keyword>
<dbReference type="GO" id="GO:0006105">
    <property type="term" value="P:succinate metabolic process"/>
    <property type="evidence" value="ECO:0007669"/>
    <property type="project" value="TreeGrafter"/>
</dbReference>
<proteinExistence type="inferred from homology"/>
<dbReference type="CDD" id="cd20270">
    <property type="entry name" value="Complex1_LYR_SDHAF3_LYRM10"/>
    <property type="match status" value="1"/>
</dbReference>
<feature type="region of interest" description="Disordered" evidence="7">
    <location>
        <begin position="134"/>
        <end position="153"/>
    </location>
</feature>
<keyword evidence="9" id="KW-1185">Reference proteome</keyword>
<dbReference type="OrthoDB" id="278329at2759"/>
<evidence type="ECO:0000256" key="4">
    <source>
        <dbReference type="ARBA" id="ARBA00023128"/>
    </source>
</evidence>
<name>A0A8J4PSW1_9MYCE</name>
<dbReference type="PANTHER" id="PTHR13137">
    <property type="entry name" value="DC11 ACN9 HOMOLOG"/>
    <property type="match status" value="1"/>
</dbReference>
<dbReference type="Proteomes" id="UP000695562">
    <property type="component" value="Unassembled WGS sequence"/>
</dbReference>
<evidence type="ECO:0000256" key="2">
    <source>
        <dbReference type="ARBA" id="ARBA00006020"/>
    </source>
</evidence>
<comment type="subcellular location">
    <subcellularLocation>
        <location evidence="1 6">Mitochondrion matrix</location>
    </subcellularLocation>
</comment>
<organism evidence="8 9">
    <name type="scientific">Polysphondylium violaceum</name>
    <dbReference type="NCBI Taxonomy" id="133409"/>
    <lineage>
        <taxon>Eukaryota</taxon>
        <taxon>Amoebozoa</taxon>
        <taxon>Evosea</taxon>
        <taxon>Eumycetozoa</taxon>
        <taxon>Dictyostelia</taxon>
        <taxon>Dictyosteliales</taxon>
        <taxon>Dictyosteliaceae</taxon>
        <taxon>Polysphondylium</taxon>
    </lineage>
</organism>
<evidence type="ECO:0000256" key="1">
    <source>
        <dbReference type="ARBA" id="ARBA00004305"/>
    </source>
</evidence>
<sequence>MSALKRGDFLKLYRDILRCHRILQEPMKSMGDQYVKNEWRLHKKVDSKVAKIFYEQWNQYYSYMLIQREQLLDSAMKIMNDTDDGKINQSPILGRELDNDQLKKMNKEQKEQLEKLKVETSTFFNPETGDANVDTLIDINGPTSTTDKKDKSV</sequence>
<evidence type="ECO:0000256" key="5">
    <source>
        <dbReference type="ARBA" id="ARBA00023186"/>
    </source>
</evidence>
<comment type="caution">
    <text evidence="8">The sequence shown here is derived from an EMBL/GenBank/DDBJ whole genome shotgun (WGS) entry which is preliminary data.</text>
</comment>
<protein>
    <recommendedName>
        <fullName evidence="6">Succinate dehydrogenase assembly factor 3</fullName>
        <shortName evidence="6">SDH assembly factor 3</shortName>
        <shortName evidence="6">SDHAF3</shortName>
    </recommendedName>
</protein>
<keyword evidence="3" id="KW-0809">Transit peptide</keyword>
<evidence type="ECO:0000313" key="8">
    <source>
        <dbReference type="EMBL" id="KAF2072862.1"/>
    </source>
</evidence>
<comment type="function">
    <text evidence="6">Plays an essential role in the assembly of succinate dehydrogenase (SDH), an enzyme complex (also referred to as respiratory complex II) that is a component of both the tricarboxylic acid (TCA) cycle and the mitochondrial electron transport chain, and which couples the oxidation of succinate to fumarate with the reduction of ubiquinone (coenzyme Q) to ubiquinol. Promotes maturation of the iron-sulfur protein subunit of the SDH catalytic dimer, protecting it from the deleterious effects of oxidants. May act together with SDHAF1.</text>
</comment>
<accession>A0A8J4PSW1</accession>
<dbReference type="GO" id="GO:0005759">
    <property type="term" value="C:mitochondrial matrix"/>
    <property type="evidence" value="ECO:0007669"/>
    <property type="project" value="UniProtKB-SubCell"/>
</dbReference>
<dbReference type="Pfam" id="PF13233">
    <property type="entry name" value="Complex1_LYR_2"/>
    <property type="match status" value="1"/>
</dbReference>
<comment type="similarity">
    <text evidence="2 6">Belongs to the complex I LYR family. SDHAF3 subfamily.</text>
</comment>
<evidence type="ECO:0000256" key="3">
    <source>
        <dbReference type="ARBA" id="ARBA00022946"/>
    </source>
</evidence>
<evidence type="ECO:0000256" key="6">
    <source>
        <dbReference type="RuleBase" id="RU368039"/>
    </source>
</evidence>
<gene>
    <name evidence="8" type="ORF">CYY_005839</name>
</gene>
<reference evidence="8" key="1">
    <citation type="submission" date="2020-01" db="EMBL/GenBank/DDBJ databases">
        <title>Development of genomics and gene disruption for Polysphondylium violaceum indicates a role for the polyketide synthase stlB in stalk morphogenesis.</title>
        <authorList>
            <person name="Narita B."/>
            <person name="Kawabe Y."/>
            <person name="Kin K."/>
            <person name="Saito T."/>
            <person name="Gibbs R."/>
            <person name="Kuspa A."/>
            <person name="Muzny D."/>
            <person name="Queller D."/>
            <person name="Richards S."/>
            <person name="Strassman J."/>
            <person name="Sucgang R."/>
            <person name="Worley K."/>
            <person name="Schaap P."/>
        </authorList>
    </citation>
    <scope>NUCLEOTIDE SEQUENCE</scope>
    <source>
        <strain evidence="8">QSvi11</strain>
    </source>
</reference>